<proteinExistence type="predicted"/>
<reference evidence="1" key="1">
    <citation type="submission" date="2013-04" db="EMBL/GenBank/DDBJ databases">
        <authorList>
            <person name="Harkins D.M."/>
            <person name="Durkin A.S."/>
            <person name="Brinkac L.M."/>
            <person name="Haft D.H."/>
            <person name="Selengut J.D."/>
            <person name="Sanka R."/>
            <person name="DePew J."/>
            <person name="Purushe J."/>
            <person name="Galloway R.L."/>
            <person name="Vinetz J.M."/>
            <person name="Sutton G.G."/>
            <person name="Nierman W.C."/>
            <person name="Fouts D.E."/>
        </authorList>
    </citation>
    <scope>NUCLEOTIDE SEQUENCE [LARGE SCALE GENOMIC DNA]</scope>
    <source>
        <strain evidence="1">CDC</strain>
    </source>
</reference>
<comment type="caution">
    <text evidence="1">The sequence shown here is derived from an EMBL/GenBank/DDBJ whole genome shotgun (WGS) entry which is preliminary data.</text>
</comment>
<evidence type="ECO:0000313" key="1">
    <source>
        <dbReference type="EMBL" id="EOQ95096.1"/>
    </source>
</evidence>
<dbReference type="EMBL" id="AOGZ02000015">
    <property type="protein sequence ID" value="EOQ95096.1"/>
    <property type="molecule type" value="Genomic_DNA"/>
</dbReference>
<name>R8ZYN8_9LEPT</name>
<gene>
    <name evidence="1" type="ORF">LEP1GSC195_0298</name>
</gene>
<dbReference type="Proteomes" id="UP000013984">
    <property type="component" value="Unassembled WGS sequence"/>
</dbReference>
<keyword evidence="2" id="KW-1185">Reference proteome</keyword>
<accession>R8ZYN8</accession>
<dbReference type="AlphaFoldDB" id="R8ZYN8"/>
<sequence>MFTEVFKNNGLPRKEKGKYKKALNIIFGIEEDFYKGHIQTIYSKSNKIFYSSLFVFIPYVNFRSFYELP</sequence>
<protein>
    <submittedName>
        <fullName evidence="1">Uncharacterized protein</fullName>
    </submittedName>
</protein>
<evidence type="ECO:0000313" key="2">
    <source>
        <dbReference type="Proteomes" id="UP000013984"/>
    </source>
</evidence>
<organism evidence="1 2">
    <name type="scientific">Leptospira wolbachii serovar Codice str. CDC</name>
    <dbReference type="NCBI Taxonomy" id="1218599"/>
    <lineage>
        <taxon>Bacteria</taxon>
        <taxon>Pseudomonadati</taxon>
        <taxon>Spirochaetota</taxon>
        <taxon>Spirochaetia</taxon>
        <taxon>Leptospirales</taxon>
        <taxon>Leptospiraceae</taxon>
        <taxon>Leptospira</taxon>
    </lineage>
</organism>